<comment type="caution">
    <text evidence="2">The sequence shown here is derived from an EMBL/GenBank/DDBJ whole genome shotgun (WGS) entry which is preliminary data.</text>
</comment>
<sequence>MCFKGEKMIIEDVLYGSFKVEEVLTGLIRSQEIQRLKGVHMAGPAVLINSAWNETRYEHSIGVMLLIRKLGGTIEEQIAGLLHDVSHTAFSHVVDLALSNKNDDYHEQIKTQLIEQSTIPTILKQYGFDYRQILFDDEQWLLLEQQAPLLCCDRIDYTLREVHRYFSVPIQKIHQFLKSIKIIEDQIVIDSIEWAIWFIDQYQKVVIDFFYDPRNICSYEWMAKIIQLSLENQEITLTDLMMTDSAFLKKLKSSDSVEIIQLLDKMDRPPKCSVCSSEDHYDIQQKKKTRIVDPLVKVADDIVSVSTISPIAQVKLEKILHASHKGIYLKFD</sequence>
<protein>
    <recommendedName>
        <fullName evidence="1">HD domain-containing protein</fullName>
    </recommendedName>
</protein>
<dbReference type="Proteomes" id="UP000183039">
    <property type="component" value="Unassembled WGS sequence"/>
</dbReference>
<dbReference type="SUPFAM" id="SSF109604">
    <property type="entry name" value="HD-domain/PDEase-like"/>
    <property type="match status" value="1"/>
</dbReference>
<dbReference type="Gene3D" id="1.10.3210.10">
    <property type="entry name" value="Hypothetical protein af1432"/>
    <property type="match status" value="1"/>
</dbReference>
<dbReference type="InterPro" id="IPR050135">
    <property type="entry name" value="dGTPase-like"/>
</dbReference>
<accession>A0AA91GBB3</accession>
<evidence type="ECO:0000313" key="3">
    <source>
        <dbReference type="Proteomes" id="UP000183039"/>
    </source>
</evidence>
<dbReference type="EMBL" id="JXLC01000009">
    <property type="protein sequence ID" value="OJG91954.1"/>
    <property type="molecule type" value="Genomic_DNA"/>
</dbReference>
<dbReference type="PANTHER" id="PTHR11373">
    <property type="entry name" value="DEOXYNUCLEOSIDE TRIPHOSPHATE TRIPHOSPHOHYDROLASE"/>
    <property type="match status" value="1"/>
</dbReference>
<proteinExistence type="predicted"/>
<dbReference type="GO" id="GO:0006203">
    <property type="term" value="P:dGTP catabolic process"/>
    <property type="evidence" value="ECO:0007669"/>
    <property type="project" value="TreeGrafter"/>
</dbReference>
<dbReference type="CDD" id="cd00077">
    <property type="entry name" value="HDc"/>
    <property type="match status" value="1"/>
</dbReference>
<dbReference type="AlphaFoldDB" id="A0AA91GBB3"/>
<gene>
    <name evidence="2" type="ORF">RV15_GL003599</name>
</gene>
<dbReference type="SMART" id="SM00471">
    <property type="entry name" value="HDc"/>
    <property type="match status" value="1"/>
</dbReference>
<dbReference type="PROSITE" id="PS51831">
    <property type="entry name" value="HD"/>
    <property type="match status" value="1"/>
</dbReference>
<evidence type="ECO:0000313" key="2">
    <source>
        <dbReference type="EMBL" id="OJG91954.1"/>
    </source>
</evidence>
<name>A0AA91GBB3_9ENTE</name>
<dbReference type="GO" id="GO:0008832">
    <property type="term" value="F:dGTPase activity"/>
    <property type="evidence" value="ECO:0007669"/>
    <property type="project" value="TreeGrafter"/>
</dbReference>
<dbReference type="FunFam" id="1.10.3210.10:FF:000026">
    <property type="entry name" value="Metal-dependent phosphohydrolase"/>
    <property type="match status" value="1"/>
</dbReference>
<dbReference type="InterPro" id="IPR006674">
    <property type="entry name" value="HD_domain"/>
</dbReference>
<dbReference type="PANTHER" id="PTHR11373:SF41">
    <property type="entry name" value="METAL-DEPENDENT PHOSPHOHYDROLASE"/>
    <property type="match status" value="1"/>
</dbReference>
<organism evidence="2 3">
    <name type="scientific">Enterococcus silesiacus</name>
    <dbReference type="NCBI Taxonomy" id="332949"/>
    <lineage>
        <taxon>Bacteria</taxon>
        <taxon>Bacillati</taxon>
        <taxon>Bacillota</taxon>
        <taxon>Bacilli</taxon>
        <taxon>Lactobacillales</taxon>
        <taxon>Enterococcaceae</taxon>
        <taxon>Enterococcus</taxon>
    </lineage>
</organism>
<feature type="domain" description="HD" evidence="1">
    <location>
        <begin position="56"/>
        <end position="158"/>
    </location>
</feature>
<dbReference type="InterPro" id="IPR003607">
    <property type="entry name" value="HD/PDEase_dom"/>
</dbReference>
<reference evidence="2 3" key="1">
    <citation type="submission" date="2014-12" db="EMBL/GenBank/DDBJ databases">
        <title>Draft genome sequences of 29 type strains of Enterococci.</title>
        <authorList>
            <person name="Zhong Z."/>
            <person name="Sun Z."/>
            <person name="Liu W."/>
            <person name="Zhang W."/>
            <person name="Zhang H."/>
        </authorList>
    </citation>
    <scope>NUCLEOTIDE SEQUENCE [LARGE SCALE GENOMIC DNA]</scope>
    <source>
        <strain evidence="2 3">DSM 22801</strain>
    </source>
</reference>
<dbReference type="Pfam" id="PF01966">
    <property type="entry name" value="HD"/>
    <property type="match status" value="1"/>
</dbReference>
<evidence type="ECO:0000259" key="1">
    <source>
        <dbReference type="PROSITE" id="PS51831"/>
    </source>
</evidence>